<dbReference type="InterPro" id="IPR055768">
    <property type="entry name" value="DUF7344"/>
</dbReference>
<evidence type="ECO:0000313" key="3">
    <source>
        <dbReference type="Proteomes" id="UP000199112"/>
    </source>
</evidence>
<name>A0A1H6FSL8_9EURY</name>
<dbReference type="RefSeq" id="WP_090505609.1">
    <property type="nucleotide sequence ID" value="NZ_FNWL01000001.1"/>
</dbReference>
<evidence type="ECO:0000313" key="2">
    <source>
        <dbReference type="EMBL" id="SEH12754.1"/>
    </source>
</evidence>
<proteinExistence type="predicted"/>
<keyword evidence="3" id="KW-1185">Reference proteome</keyword>
<dbReference type="EMBL" id="FNWL01000001">
    <property type="protein sequence ID" value="SEH12754.1"/>
    <property type="molecule type" value="Genomic_DNA"/>
</dbReference>
<dbReference type="Proteomes" id="UP000199112">
    <property type="component" value="Unassembled WGS sequence"/>
</dbReference>
<reference evidence="3" key="1">
    <citation type="submission" date="2016-10" db="EMBL/GenBank/DDBJ databases">
        <authorList>
            <person name="Varghese N."/>
            <person name="Submissions S."/>
        </authorList>
    </citation>
    <scope>NUCLEOTIDE SEQUENCE [LARGE SCALE GENOMIC DNA]</scope>
    <source>
        <strain evidence="3">CGMCC 1.8981</strain>
    </source>
</reference>
<protein>
    <recommendedName>
        <fullName evidence="1">DUF7344 domain-containing protein</fullName>
    </recommendedName>
</protein>
<dbReference type="InterPro" id="IPR036388">
    <property type="entry name" value="WH-like_DNA-bd_sf"/>
</dbReference>
<dbReference type="Gene3D" id="1.10.10.10">
    <property type="entry name" value="Winged helix-like DNA-binding domain superfamily/Winged helix DNA-binding domain"/>
    <property type="match status" value="1"/>
</dbReference>
<dbReference type="Pfam" id="PF24035">
    <property type="entry name" value="DUF7344"/>
    <property type="match status" value="1"/>
</dbReference>
<feature type="domain" description="DUF7344" evidence="1">
    <location>
        <begin position="17"/>
        <end position="87"/>
    </location>
</feature>
<dbReference type="AlphaFoldDB" id="A0A1H6FSL8"/>
<sequence>MDDDQPLQSTTVDELLTVLANRRCRSILWYFRESSTTVASVDELVRTLSDYTSEDEAQLVVQLHHSALPRLDELGVLEYDSRSRTVRYWGNSAVESMMDAIAATIPQAVEA</sequence>
<gene>
    <name evidence="2" type="ORF">SAMN04487967_0949</name>
</gene>
<organism evidence="2 3">
    <name type="scientific">Natronorubrum sediminis</name>
    <dbReference type="NCBI Taxonomy" id="640943"/>
    <lineage>
        <taxon>Archaea</taxon>
        <taxon>Methanobacteriati</taxon>
        <taxon>Methanobacteriota</taxon>
        <taxon>Stenosarchaea group</taxon>
        <taxon>Halobacteria</taxon>
        <taxon>Halobacteriales</taxon>
        <taxon>Natrialbaceae</taxon>
        <taxon>Natronorubrum</taxon>
    </lineage>
</organism>
<accession>A0A1H6FSL8</accession>
<evidence type="ECO:0000259" key="1">
    <source>
        <dbReference type="Pfam" id="PF24035"/>
    </source>
</evidence>
<dbReference type="OrthoDB" id="241828at2157"/>